<reference evidence="1" key="1">
    <citation type="journal article" date="2023" name="Mol. Ecol. Resour.">
        <title>Chromosome-level genome assembly of a triploid poplar Populus alba 'Berolinensis'.</title>
        <authorList>
            <person name="Chen S."/>
            <person name="Yu Y."/>
            <person name="Wang X."/>
            <person name="Wang S."/>
            <person name="Zhang T."/>
            <person name="Zhou Y."/>
            <person name="He R."/>
            <person name="Meng N."/>
            <person name="Wang Y."/>
            <person name="Liu W."/>
            <person name="Liu Z."/>
            <person name="Liu J."/>
            <person name="Guo Q."/>
            <person name="Huang H."/>
            <person name="Sederoff R.R."/>
            <person name="Wang G."/>
            <person name="Qu G."/>
            <person name="Chen S."/>
        </authorList>
    </citation>
    <scope>NUCLEOTIDE SEQUENCE</scope>
    <source>
        <strain evidence="1">SC-2020</strain>
    </source>
</reference>
<keyword evidence="2" id="KW-1185">Reference proteome</keyword>
<evidence type="ECO:0000313" key="2">
    <source>
        <dbReference type="Proteomes" id="UP001164929"/>
    </source>
</evidence>
<dbReference type="AlphaFoldDB" id="A0AAD6M1T5"/>
<comment type="caution">
    <text evidence="1">The sequence shown here is derived from an EMBL/GenBank/DDBJ whole genome shotgun (WGS) entry which is preliminary data.</text>
</comment>
<name>A0AAD6M1T5_9ROSI</name>
<sequence length="108" mass="11733">MICQLPLYLQELRVDIVGLRAAGGHLLLKEQLHCKVADDNIGRVILASESAGGTTAHYAARVAGGAIPRLQIVHRVHLAPRKSSTASQIWTGRIDFRAVQWTAKSTPN</sequence>
<gene>
    <name evidence="1" type="ORF">NC653_029336</name>
</gene>
<dbReference type="EMBL" id="JAQIZT010000012">
    <property type="protein sequence ID" value="KAJ6977396.1"/>
    <property type="molecule type" value="Genomic_DNA"/>
</dbReference>
<accession>A0AAD6M1T5</accession>
<organism evidence="1 2">
    <name type="scientific">Populus alba x Populus x berolinensis</name>
    <dbReference type="NCBI Taxonomy" id="444605"/>
    <lineage>
        <taxon>Eukaryota</taxon>
        <taxon>Viridiplantae</taxon>
        <taxon>Streptophyta</taxon>
        <taxon>Embryophyta</taxon>
        <taxon>Tracheophyta</taxon>
        <taxon>Spermatophyta</taxon>
        <taxon>Magnoliopsida</taxon>
        <taxon>eudicotyledons</taxon>
        <taxon>Gunneridae</taxon>
        <taxon>Pentapetalae</taxon>
        <taxon>rosids</taxon>
        <taxon>fabids</taxon>
        <taxon>Malpighiales</taxon>
        <taxon>Salicaceae</taxon>
        <taxon>Saliceae</taxon>
        <taxon>Populus</taxon>
    </lineage>
</organism>
<protein>
    <submittedName>
        <fullName evidence="1">Uncharacterized protein</fullName>
    </submittedName>
</protein>
<dbReference type="Proteomes" id="UP001164929">
    <property type="component" value="Chromosome 12"/>
</dbReference>
<proteinExistence type="predicted"/>
<evidence type="ECO:0000313" key="1">
    <source>
        <dbReference type="EMBL" id="KAJ6977396.1"/>
    </source>
</evidence>